<dbReference type="GeneID" id="94487299"/>
<reference evidence="7 10" key="2">
    <citation type="submission" date="2022-05" db="EMBL/GenBank/DDBJ databases">
        <title>Genome Sequencing of Bee-Associated Microbes.</title>
        <authorList>
            <person name="Dunlap C."/>
        </authorList>
    </citation>
    <scope>NUCLEOTIDE SEQUENCE [LARGE SCALE GENOMIC DNA]</scope>
    <source>
        <strain evidence="7 10">NRRL B-04010</strain>
    </source>
</reference>
<feature type="active site" description="Proton donor" evidence="5">
    <location>
        <position position="206"/>
    </location>
</feature>
<keyword evidence="3 5" id="KW-0808">Transferase</keyword>
<feature type="binding site" description="in other chain" evidence="5">
    <location>
        <begin position="87"/>
        <end position="90"/>
    </location>
    <ligand>
        <name>phosphate</name>
        <dbReference type="ChEBI" id="CHEBI:43474"/>
        <note>ligand shared between dimeric partners</note>
    </ligand>
</feature>
<dbReference type="NCBIfam" id="TIGR00107">
    <property type="entry name" value="deoD"/>
    <property type="match status" value="1"/>
</dbReference>
<dbReference type="CDD" id="cd09006">
    <property type="entry name" value="PNP_EcPNPI-like"/>
    <property type="match status" value="1"/>
</dbReference>
<feature type="binding site" description="in other chain" evidence="5">
    <location>
        <begin position="205"/>
        <end position="206"/>
    </location>
    <ligand>
        <name>a purine D-ribonucleoside</name>
        <dbReference type="ChEBI" id="CHEBI:142355"/>
        <note>ligand shared between dimeric partners</note>
    </ligand>
</feature>
<feature type="binding site" description="in other chain" evidence="5">
    <location>
        <position position="24"/>
    </location>
    <ligand>
        <name>phosphate</name>
        <dbReference type="ChEBI" id="CHEBI:43474"/>
        <note>ligand shared between dimeric partners</note>
    </ligand>
</feature>
<proteinExistence type="inferred from homology"/>
<evidence type="ECO:0000256" key="5">
    <source>
        <dbReference type="HAMAP-Rule" id="MF_01627"/>
    </source>
</evidence>
<dbReference type="InterPro" id="IPR004402">
    <property type="entry name" value="DeoD-type"/>
</dbReference>
<evidence type="ECO:0000256" key="1">
    <source>
        <dbReference type="ARBA" id="ARBA00010456"/>
    </source>
</evidence>
<dbReference type="Proteomes" id="UP000552038">
    <property type="component" value="Unassembled WGS sequence"/>
</dbReference>
<dbReference type="InterPro" id="IPR018016">
    <property type="entry name" value="Nucleoside_phosphorylase_CS"/>
</dbReference>
<accession>A0AAP6ZYX3</accession>
<comment type="caution">
    <text evidence="8">The sequence shown here is derived from an EMBL/GenBank/DDBJ whole genome shotgun (WGS) entry which is preliminary data.</text>
</comment>
<gene>
    <name evidence="5 8" type="primary">deoD</name>
    <name evidence="8" type="ORF">HMI46_04820</name>
    <name evidence="7" type="ORF">M5X12_24260</name>
</gene>
<dbReference type="GO" id="GO:0004850">
    <property type="term" value="F:uridine phosphorylase activity"/>
    <property type="evidence" value="ECO:0007669"/>
    <property type="project" value="UniProtKB-EC"/>
</dbReference>
<dbReference type="RefSeq" id="WP_005543024.1">
    <property type="nucleotide sequence ID" value="NZ_JABFOR010000004.1"/>
</dbReference>
<reference evidence="8 9" key="1">
    <citation type="submission" date="2020-05" db="EMBL/GenBank/DDBJ databases">
        <title>Whole genome sequencing and identification of novel metabolites from Paenibacillus alvei strain JR949.</title>
        <authorList>
            <person name="Rajendhran J."/>
            <person name="Sree Pranav P."/>
            <person name="Mahalakshmi B."/>
            <person name="Karthikeyan R."/>
        </authorList>
    </citation>
    <scope>NUCLEOTIDE SEQUENCE [LARGE SCALE GENOMIC DNA]</scope>
    <source>
        <strain evidence="8 9">JR949</strain>
    </source>
</reference>
<dbReference type="Proteomes" id="UP001527181">
    <property type="component" value="Unassembled WGS sequence"/>
</dbReference>
<keyword evidence="10" id="KW-1185">Reference proteome</keyword>
<dbReference type="EMBL" id="JABFOR010000004">
    <property type="protein sequence ID" value="NOJ69872.1"/>
    <property type="molecule type" value="Genomic_DNA"/>
</dbReference>
<comment type="catalytic activity">
    <reaction evidence="4">
        <text>uridine + phosphate = alpha-D-ribose 1-phosphate + uracil</text>
        <dbReference type="Rhea" id="RHEA:24388"/>
        <dbReference type="ChEBI" id="CHEBI:16704"/>
        <dbReference type="ChEBI" id="CHEBI:17568"/>
        <dbReference type="ChEBI" id="CHEBI:43474"/>
        <dbReference type="ChEBI" id="CHEBI:57720"/>
        <dbReference type="EC" id="2.4.2.3"/>
    </reaction>
</comment>
<evidence type="ECO:0000313" key="8">
    <source>
        <dbReference type="EMBL" id="NOJ69872.1"/>
    </source>
</evidence>
<dbReference type="GO" id="GO:0005829">
    <property type="term" value="C:cytosol"/>
    <property type="evidence" value="ECO:0007669"/>
    <property type="project" value="TreeGrafter"/>
</dbReference>
<dbReference type="PANTHER" id="PTHR43691">
    <property type="entry name" value="URIDINE PHOSPHORYLASE"/>
    <property type="match status" value="1"/>
</dbReference>
<dbReference type="AlphaFoldDB" id="A0AAP6ZYX3"/>
<dbReference type="HAMAP" id="MF_01627">
    <property type="entry name" value="Pur_nucleosid_phosp"/>
    <property type="match status" value="1"/>
</dbReference>
<comment type="similarity">
    <text evidence="1 5">Belongs to the PNP/UDP phosphorylase family.</text>
</comment>
<feature type="binding site" description="in other chain" evidence="5">
    <location>
        <begin position="181"/>
        <end position="183"/>
    </location>
    <ligand>
        <name>a purine D-ribonucleoside</name>
        <dbReference type="ChEBI" id="CHEBI:142355"/>
        <note>ligand shared between dimeric partners</note>
    </ligand>
</feature>
<evidence type="ECO:0000259" key="6">
    <source>
        <dbReference type="Pfam" id="PF01048"/>
    </source>
</evidence>
<keyword evidence="2 5" id="KW-0328">Glycosyltransferase</keyword>
<dbReference type="PANTHER" id="PTHR43691:SF11">
    <property type="entry name" value="FI09636P-RELATED"/>
    <property type="match status" value="1"/>
</dbReference>
<dbReference type="Gene3D" id="3.40.50.1580">
    <property type="entry name" value="Nucleoside phosphorylase domain"/>
    <property type="match status" value="1"/>
</dbReference>
<dbReference type="Pfam" id="PF01048">
    <property type="entry name" value="PNP_UDP_1"/>
    <property type="match status" value="1"/>
</dbReference>
<feature type="domain" description="Nucleoside phosphorylase" evidence="6">
    <location>
        <begin position="17"/>
        <end position="226"/>
    </location>
</feature>
<comment type="catalytic activity">
    <reaction evidence="5">
        <text>a purine D-ribonucleoside + phosphate = a purine nucleobase + alpha-D-ribose 1-phosphate</text>
        <dbReference type="Rhea" id="RHEA:19805"/>
        <dbReference type="ChEBI" id="CHEBI:26386"/>
        <dbReference type="ChEBI" id="CHEBI:43474"/>
        <dbReference type="ChEBI" id="CHEBI:57720"/>
        <dbReference type="ChEBI" id="CHEBI:142355"/>
        <dbReference type="EC" id="2.4.2.1"/>
    </reaction>
</comment>
<sequence length="238" mass="26012">MSVHLEAKKGEIAPVSLMPGDPLRAKYIAETFLENAKCHNQVRGMLGFTGTYKGKPVSVQGSGMGVPSFAIYATELIQDYDVKTIIRIGTCGAIQHEVKLRDVLIAQAVCTDSSINTNRFPGYSFAPIGNFDLIKTAYDIGMEKNLNLRVGNILCSDIFYTEDNSKETMMRLGAYGVLAVEMETAALYTLAAKHQINGLAMFTVSDHILTGEATTAEERQLTFNDMIEVALETAIRQG</sequence>
<comment type="subunit">
    <text evidence="5">Homohexamer; trimer of homodimers.</text>
</comment>
<organism evidence="8 9">
    <name type="scientific">Paenibacillus alvei</name>
    <name type="common">Bacillus alvei</name>
    <dbReference type="NCBI Taxonomy" id="44250"/>
    <lineage>
        <taxon>Bacteria</taxon>
        <taxon>Bacillati</taxon>
        <taxon>Bacillota</taxon>
        <taxon>Bacilli</taxon>
        <taxon>Bacillales</taxon>
        <taxon>Paenibacillaceae</taxon>
        <taxon>Paenibacillus</taxon>
    </lineage>
</organism>
<evidence type="ECO:0000313" key="10">
    <source>
        <dbReference type="Proteomes" id="UP001527181"/>
    </source>
</evidence>
<evidence type="ECO:0000313" key="7">
    <source>
        <dbReference type="EMBL" id="MCY9763626.1"/>
    </source>
</evidence>
<feature type="binding site" description="in other chain" evidence="5">
    <location>
        <position position="20"/>
    </location>
    <ligand>
        <name>phosphate</name>
        <dbReference type="ChEBI" id="CHEBI:43474"/>
        <note>ligand shared between dimeric partners</note>
    </ligand>
</feature>
<dbReference type="GO" id="GO:0006152">
    <property type="term" value="P:purine nucleoside catabolic process"/>
    <property type="evidence" value="ECO:0007669"/>
    <property type="project" value="TreeGrafter"/>
</dbReference>
<comment type="catalytic activity">
    <reaction evidence="5">
        <text>a purine 2'-deoxy-D-ribonucleoside + phosphate = a purine nucleobase + 2-deoxy-alpha-D-ribose 1-phosphate</text>
        <dbReference type="Rhea" id="RHEA:36431"/>
        <dbReference type="ChEBI" id="CHEBI:26386"/>
        <dbReference type="ChEBI" id="CHEBI:43474"/>
        <dbReference type="ChEBI" id="CHEBI:57259"/>
        <dbReference type="ChEBI" id="CHEBI:142361"/>
        <dbReference type="EC" id="2.4.2.1"/>
    </reaction>
</comment>
<dbReference type="InterPro" id="IPR035994">
    <property type="entry name" value="Nucleoside_phosphorylase_sf"/>
</dbReference>
<feature type="site" description="Important for catalytic activity" evidence="5">
    <location>
        <position position="219"/>
    </location>
</feature>
<evidence type="ECO:0000313" key="9">
    <source>
        <dbReference type="Proteomes" id="UP000552038"/>
    </source>
</evidence>
<name>A0AAP6ZYX3_PAEAL</name>
<feature type="binding site" evidence="5">
    <location>
        <position position="4"/>
    </location>
    <ligand>
        <name>a purine D-ribonucleoside</name>
        <dbReference type="ChEBI" id="CHEBI:142355"/>
        <note>ligand shared between dimeric partners</note>
    </ligand>
</feature>
<protein>
    <recommendedName>
        <fullName evidence="5">Purine nucleoside phosphorylase DeoD-type</fullName>
        <shortName evidence="5">PNP</shortName>
        <ecNumber evidence="5">2.4.2.1</ecNumber>
    </recommendedName>
</protein>
<dbReference type="EMBL" id="JAMDNP010000058">
    <property type="protein sequence ID" value="MCY9763626.1"/>
    <property type="molecule type" value="Genomic_DNA"/>
</dbReference>
<evidence type="ECO:0000256" key="2">
    <source>
        <dbReference type="ARBA" id="ARBA00022676"/>
    </source>
</evidence>
<dbReference type="InterPro" id="IPR000845">
    <property type="entry name" value="Nucleoside_phosphorylase_d"/>
</dbReference>
<dbReference type="SUPFAM" id="SSF53167">
    <property type="entry name" value="Purine and uridine phosphorylases"/>
    <property type="match status" value="1"/>
</dbReference>
<dbReference type="NCBIfam" id="NF004489">
    <property type="entry name" value="PRK05819.1"/>
    <property type="match status" value="1"/>
</dbReference>
<dbReference type="EC" id="2.4.2.1" evidence="5"/>
<feature type="binding site" evidence="5">
    <location>
        <position position="43"/>
    </location>
    <ligand>
        <name>phosphate</name>
        <dbReference type="ChEBI" id="CHEBI:43474"/>
        <note>ligand shared between dimeric partners</note>
    </ligand>
</feature>
<evidence type="ECO:0000256" key="4">
    <source>
        <dbReference type="ARBA" id="ARBA00048447"/>
    </source>
</evidence>
<dbReference type="GO" id="GO:0004731">
    <property type="term" value="F:purine-nucleoside phosphorylase activity"/>
    <property type="evidence" value="ECO:0007669"/>
    <property type="project" value="UniProtKB-UniRule"/>
</dbReference>
<evidence type="ECO:0000256" key="3">
    <source>
        <dbReference type="ARBA" id="ARBA00022679"/>
    </source>
</evidence>
<comment type="function">
    <text evidence="5">Catalyzes the reversible phosphorolytic breakdown of the N-glycosidic bond in the beta-(deoxy)ribonucleoside molecules, with the formation of the corresponding free purine bases and pentose-1-phosphate.</text>
</comment>
<dbReference type="PROSITE" id="PS01232">
    <property type="entry name" value="PNP_UDP_1"/>
    <property type="match status" value="1"/>
</dbReference>